<dbReference type="PANTHER" id="PTHR30469">
    <property type="entry name" value="MULTIDRUG RESISTANCE PROTEIN MDTA"/>
    <property type="match status" value="1"/>
</dbReference>
<comment type="similarity">
    <text evidence="1">Belongs to the membrane fusion protein (MFP) (TC 8.A.1) family.</text>
</comment>
<dbReference type="NCBIfam" id="TIGR01730">
    <property type="entry name" value="RND_mfp"/>
    <property type="match status" value="1"/>
</dbReference>
<keyword evidence="3" id="KW-0472">Membrane</keyword>
<evidence type="ECO:0000256" key="1">
    <source>
        <dbReference type="ARBA" id="ARBA00009477"/>
    </source>
</evidence>
<evidence type="ECO:0000256" key="3">
    <source>
        <dbReference type="SAM" id="Phobius"/>
    </source>
</evidence>
<organism evidence="6 7">
    <name type="scientific">Acinetobacter equi</name>
    <dbReference type="NCBI Taxonomy" id="1324350"/>
    <lineage>
        <taxon>Bacteria</taxon>
        <taxon>Pseudomonadati</taxon>
        <taxon>Pseudomonadota</taxon>
        <taxon>Gammaproteobacteria</taxon>
        <taxon>Moraxellales</taxon>
        <taxon>Moraxellaceae</taxon>
        <taxon>Acinetobacter</taxon>
    </lineage>
</organism>
<dbReference type="InterPro" id="IPR006143">
    <property type="entry name" value="RND_pump_MFP"/>
</dbReference>
<keyword evidence="2" id="KW-0175">Coiled coil</keyword>
<dbReference type="Gene3D" id="2.40.50.100">
    <property type="match status" value="2"/>
</dbReference>
<feature type="domain" description="CzcB-like barrel-sandwich hybrid" evidence="5">
    <location>
        <begin position="59"/>
        <end position="228"/>
    </location>
</feature>
<dbReference type="Gene3D" id="2.40.30.170">
    <property type="match status" value="1"/>
</dbReference>
<accession>A0A0N9VFT9</accession>
<evidence type="ECO:0000313" key="6">
    <source>
        <dbReference type="EMBL" id="ALH96220.1"/>
    </source>
</evidence>
<keyword evidence="3" id="KW-0812">Transmembrane</keyword>
<proteinExistence type="inferred from homology"/>
<dbReference type="AlphaFoldDB" id="A0A0N9VFT9"/>
<evidence type="ECO:0000259" key="4">
    <source>
        <dbReference type="Pfam" id="PF25954"/>
    </source>
</evidence>
<sequence>MRFARYKFGIISILLILIISFAVFRWWQGPIVTGFTVEARPLVQTVVATGKVVSVSRTQIGSEITGVVIDRLVKEGDRVSRGDLLITLKADELAAQVRQAEAELKELSTNKFPQAKIDLANAKAQLDQARREANRRRTAGQGIFSSEEIEQAIQAETQAVNNFEAARLKAEASSPGKVEEIKLTEQLATLKAQLAKTKIRSEVTGIVLTRDVEPGDLVQPGRALFNIALDGDTEIQVQLDERNLPKLTLSQKAIIIADAYPDKPFPATINFIAPSIDSERGTVEVRLAVNTAPNFLRQDMTVSVNIETGKREKALVISNDSLDNIQGNNATVLVVRDGKIIHQNVTLGLRGLGMTEILSGLKSGDHVLTNASKNLADGTRVRLDLQSPLM</sequence>
<dbReference type="GO" id="GO:0015562">
    <property type="term" value="F:efflux transmembrane transporter activity"/>
    <property type="evidence" value="ECO:0007669"/>
    <property type="project" value="TreeGrafter"/>
</dbReference>
<keyword evidence="7" id="KW-1185">Reference proteome</keyword>
<dbReference type="Pfam" id="PF25973">
    <property type="entry name" value="BSH_CzcB"/>
    <property type="match status" value="1"/>
</dbReference>
<gene>
    <name evidence="6" type="ORF">AOY20_12115</name>
</gene>
<dbReference type="SUPFAM" id="SSF111369">
    <property type="entry name" value="HlyD-like secretion proteins"/>
    <property type="match status" value="2"/>
</dbReference>
<dbReference type="Proteomes" id="UP000064939">
    <property type="component" value="Chromosome"/>
</dbReference>
<feature type="domain" description="CusB-like beta-barrel" evidence="4">
    <location>
        <begin position="235"/>
        <end position="308"/>
    </location>
</feature>
<name>A0A0N9VFT9_9GAMM</name>
<protein>
    <submittedName>
        <fullName evidence="6">Uncharacterized protein</fullName>
    </submittedName>
</protein>
<dbReference type="Pfam" id="PF25954">
    <property type="entry name" value="Beta-barrel_RND_2"/>
    <property type="match status" value="1"/>
</dbReference>
<dbReference type="PANTHER" id="PTHR30469:SF15">
    <property type="entry name" value="HLYD FAMILY OF SECRETION PROTEINS"/>
    <property type="match status" value="1"/>
</dbReference>
<evidence type="ECO:0000259" key="5">
    <source>
        <dbReference type="Pfam" id="PF25973"/>
    </source>
</evidence>
<feature type="coiled-coil region" evidence="2">
    <location>
        <begin position="90"/>
        <end position="166"/>
    </location>
</feature>
<dbReference type="KEGG" id="aei:AOY20_12115"/>
<evidence type="ECO:0000256" key="2">
    <source>
        <dbReference type="SAM" id="Coils"/>
    </source>
</evidence>
<dbReference type="Gene3D" id="2.40.420.20">
    <property type="match status" value="1"/>
</dbReference>
<keyword evidence="3" id="KW-1133">Transmembrane helix</keyword>
<dbReference type="OrthoDB" id="9806939at2"/>
<feature type="transmembrane region" description="Helical" evidence="3">
    <location>
        <begin position="7"/>
        <end position="27"/>
    </location>
</feature>
<dbReference type="InterPro" id="IPR058647">
    <property type="entry name" value="BSH_CzcB-like"/>
</dbReference>
<dbReference type="InterPro" id="IPR058792">
    <property type="entry name" value="Beta-barrel_RND_2"/>
</dbReference>
<dbReference type="GO" id="GO:1990281">
    <property type="term" value="C:efflux pump complex"/>
    <property type="evidence" value="ECO:0007669"/>
    <property type="project" value="TreeGrafter"/>
</dbReference>
<dbReference type="EMBL" id="CP012808">
    <property type="protein sequence ID" value="ALH96220.1"/>
    <property type="molecule type" value="Genomic_DNA"/>
</dbReference>
<evidence type="ECO:0000313" key="7">
    <source>
        <dbReference type="Proteomes" id="UP000064939"/>
    </source>
</evidence>
<reference evidence="6 7" key="1">
    <citation type="journal article" date="2015" name="Int. J. Syst. Evol. Microbiol.">
        <title>Acinetobacter equi sp. nov. isolated from horse faeces.</title>
        <authorList>
            <person name="Poppel M.T."/>
            <person name="Skiebe E."/>
            <person name="Laue M."/>
            <person name="Bergmann H."/>
            <person name="Ebersberger I."/>
            <person name="Garn T."/>
            <person name="Fruth A."/>
            <person name="Baumgardt S."/>
            <person name="Busse H.J."/>
            <person name="Wilharm G."/>
        </authorList>
    </citation>
    <scope>NUCLEOTIDE SEQUENCE [LARGE SCALE GENOMIC DNA]</scope>
    <source>
        <strain evidence="6 7">114</strain>
    </source>
</reference>
<dbReference type="RefSeq" id="WP_054582103.1">
    <property type="nucleotide sequence ID" value="NZ_CP012808.1"/>
</dbReference>
<dbReference type="STRING" id="1324350.AOY20_12115"/>